<dbReference type="Gene3D" id="3.30.70.380">
    <property type="entry name" value="Ferrodoxin-fold anticodon-binding domain"/>
    <property type="match status" value="1"/>
</dbReference>
<dbReference type="SUPFAM" id="SSF54991">
    <property type="entry name" value="Anticodon-binding domain of PheRS"/>
    <property type="match status" value="1"/>
</dbReference>
<dbReference type="GO" id="GO:0016874">
    <property type="term" value="F:ligase activity"/>
    <property type="evidence" value="ECO:0007669"/>
    <property type="project" value="UniProtKB-KW"/>
</dbReference>
<dbReference type="EMBL" id="JAHAKR010000720">
    <property type="protein sequence ID" value="MBS5831311.1"/>
    <property type="molecule type" value="Genomic_DNA"/>
</dbReference>
<feature type="non-terminal residue" evidence="2">
    <location>
        <position position="1"/>
    </location>
</feature>
<reference evidence="2" key="1">
    <citation type="submission" date="2021-02" db="EMBL/GenBank/DDBJ databases">
        <title>Infant gut strain persistence is associated with maternal origin, phylogeny, and functional potential including surface adhesion and iron acquisition.</title>
        <authorList>
            <person name="Lou Y.C."/>
        </authorList>
    </citation>
    <scope>NUCLEOTIDE SEQUENCE</scope>
    <source>
        <strain evidence="2">L3_101_000G1_dasL3_101_000G1_concoct_7_sub</strain>
    </source>
</reference>
<dbReference type="InterPro" id="IPR036690">
    <property type="entry name" value="Fdx_antiC-bd_sf"/>
</dbReference>
<protein>
    <submittedName>
        <fullName evidence="2">Phenylalanine--tRNA ligase subunit beta</fullName>
    </submittedName>
</protein>
<dbReference type="PROSITE" id="PS51447">
    <property type="entry name" value="FDX_ACB"/>
    <property type="match status" value="1"/>
</dbReference>
<name>A0A9E1B8P5_9BACT</name>
<sequence>PENFEAGRIYECIRGLNLKELKEFLPVDIYKDAKLNGAISLSLKFTFQDMEKTLEDDDINALMDKILSELKEKLNIGIR</sequence>
<accession>A0A9E1B8P5</accession>
<proteinExistence type="predicted"/>
<gene>
    <name evidence="2" type="ORF">KIC69_10905</name>
</gene>
<organism evidence="2 3">
    <name type="scientific">Campylobacter concisus</name>
    <dbReference type="NCBI Taxonomy" id="199"/>
    <lineage>
        <taxon>Bacteria</taxon>
        <taxon>Pseudomonadati</taxon>
        <taxon>Campylobacterota</taxon>
        <taxon>Epsilonproteobacteria</taxon>
        <taxon>Campylobacterales</taxon>
        <taxon>Campylobacteraceae</taxon>
        <taxon>Campylobacter</taxon>
    </lineage>
</organism>
<dbReference type="AlphaFoldDB" id="A0A9E1B8P5"/>
<keyword evidence="2" id="KW-0436">Ligase</keyword>
<evidence type="ECO:0000313" key="2">
    <source>
        <dbReference type="EMBL" id="MBS5831311.1"/>
    </source>
</evidence>
<dbReference type="SMART" id="SM00896">
    <property type="entry name" value="FDX-ACB"/>
    <property type="match status" value="1"/>
</dbReference>
<dbReference type="Pfam" id="PF03147">
    <property type="entry name" value="FDX-ACB"/>
    <property type="match status" value="1"/>
</dbReference>
<dbReference type="Proteomes" id="UP000824019">
    <property type="component" value="Unassembled WGS sequence"/>
</dbReference>
<evidence type="ECO:0000313" key="3">
    <source>
        <dbReference type="Proteomes" id="UP000824019"/>
    </source>
</evidence>
<feature type="domain" description="FDX-ACB" evidence="1">
    <location>
        <begin position="1"/>
        <end position="79"/>
    </location>
</feature>
<evidence type="ECO:0000259" key="1">
    <source>
        <dbReference type="PROSITE" id="PS51447"/>
    </source>
</evidence>
<comment type="caution">
    <text evidence="2">The sequence shown here is derived from an EMBL/GenBank/DDBJ whole genome shotgun (WGS) entry which is preliminary data.</text>
</comment>
<dbReference type="InterPro" id="IPR005121">
    <property type="entry name" value="Fdx_antiC-bd"/>
</dbReference>